<dbReference type="InterPro" id="IPR036388">
    <property type="entry name" value="WH-like_DNA-bd_sf"/>
</dbReference>
<gene>
    <name evidence="2" type="ordered locus">ambt_17960</name>
</gene>
<organism evidence="2 3">
    <name type="scientific">Alteromonas naphthalenivorans</name>
    <dbReference type="NCBI Taxonomy" id="715451"/>
    <lineage>
        <taxon>Bacteria</taxon>
        <taxon>Pseudomonadati</taxon>
        <taxon>Pseudomonadota</taxon>
        <taxon>Gammaproteobacteria</taxon>
        <taxon>Alteromonadales</taxon>
        <taxon>Alteromonadaceae</taxon>
        <taxon>Alteromonas/Salinimonas group</taxon>
        <taxon>Alteromonas</taxon>
    </lineage>
</organism>
<name>F5ZFF6_ALTNA</name>
<accession>F5ZFF6</accession>
<evidence type="ECO:0000313" key="2">
    <source>
        <dbReference type="EMBL" id="AEF05091.1"/>
    </source>
</evidence>
<dbReference type="Gene3D" id="1.10.10.10">
    <property type="entry name" value="Winged helix-like DNA-binding domain superfamily/Winged helix DNA-binding domain"/>
    <property type="match status" value="1"/>
</dbReference>
<dbReference type="Proteomes" id="UP000000683">
    <property type="component" value="Chromosome"/>
</dbReference>
<keyword evidence="3" id="KW-1185">Reference proteome</keyword>
<dbReference type="RefSeq" id="WP_013786004.1">
    <property type="nucleotide sequence ID" value="NC_015554.1"/>
</dbReference>
<evidence type="ECO:0000256" key="1">
    <source>
        <dbReference type="SAM" id="MobiDB-lite"/>
    </source>
</evidence>
<protein>
    <recommendedName>
        <fullName evidence="4">Helix-turn-helix domain-containing protein</fullName>
    </recommendedName>
</protein>
<dbReference type="HOGENOM" id="CLU_938892_0_0_6"/>
<dbReference type="OrthoDB" id="6335303at2"/>
<dbReference type="EMBL" id="CP002339">
    <property type="protein sequence ID" value="AEF05091.1"/>
    <property type="molecule type" value="Genomic_DNA"/>
</dbReference>
<reference evidence="2 3" key="1">
    <citation type="journal article" date="2011" name="J. Bacteriol.">
        <title>Complete genome sequence of the polycyclic aromatic hydrocarbon-degrading bacterium Alteromonas sp. strain SN2.</title>
        <authorList>
            <person name="Jin H.M."/>
            <person name="Jeong H."/>
            <person name="Moon E.J."/>
            <person name="Math R.K."/>
            <person name="Lee K."/>
            <person name="Kim H.J."/>
            <person name="Jeon C.O."/>
            <person name="Oh T.K."/>
            <person name="Kim J.F."/>
        </authorList>
    </citation>
    <scope>NUCLEOTIDE SEQUENCE [LARGE SCALE GENOMIC DNA]</scope>
    <source>
        <strain evidence="3">JCM 17741 / KACC 18427 / KCTC 11700BP / SN2</strain>
    </source>
</reference>
<feature type="region of interest" description="Disordered" evidence="1">
    <location>
        <begin position="263"/>
        <end position="289"/>
    </location>
</feature>
<feature type="compositionally biased region" description="Basic and acidic residues" evidence="1">
    <location>
        <begin position="280"/>
        <end position="289"/>
    </location>
</feature>
<proteinExistence type="predicted"/>
<evidence type="ECO:0008006" key="4">
    <source>
        <dbReference type="Google" id="ProtNLM"/>
    </source>
</evidence>
<sequence>MSTQLFEHLTETEAFVFSFTAYFACDETKGNIFKRTTISLCNNLGYSPNTIRAAINSLIEKKFLKSETPPAREKKDLKYTYIDDVSHHLRIGDHAYAVEFAYWMQLMLNELRTRKTTKGFYDKYKPKVTFFKVPVSALQPNSAGEKWQRNQSRHLHKTLILHAYLHNQDKHIQKYNKPVLSRSVAFLSAMMQWSRNTIRRIINTMSDMGLIRFKLMDNRILFTKINKIINMRGGYKSLKSKLHTTDAEKNKALFSNFELDIPRPGPNASPQEHSAYLQSKLERQRLQSQ</sequence>
<evidence type="ECO:0000313" key="3">
    <source>
        <dbReference type="Proteomes" id="UP000000683"/>
    </source>
</evidence>
<dbReference type="AlphaFoldDB" id="F5ZFF6"/>
<dbReference type="KEGG" id="alt:ambt_17960"/>